<dbReference type="EMBL" id="JAFNEN010003171">
    <property type="protein sequence ID" value="KAG8172060.1"/>
    <property type="molecule type" value="Genomic_DNA"/>
</dbReference>
<protein>
    <submittedName>
        <fullName evidence="1">Uncharacterized protein</fullName>
    </submittedName>
</protein>
<evidence type="ECO:0000313" key="2">
    <source>
        <dbReference type="Proteomes" id="UP000827092"/>
    </source>
</evidence>
<accession>A0AAV6TJW6</accession>
<comment type="caution">
    <text evidence="1">The sequence shown here is derived from an EMBL/GenBank/DDBJ whole genome shotgun (WGS) entry which is preliminary data.</text>
</comment>
<name>A0AAV6TJW6_9ARAC</name>
<reference evidence="1 2" key="1">
    <citation type="journal article" date="2022" name="Nat. Ecol. Evol.">
        <title>A masculinizing supergene underlies an exaggerated male reproductive morph in a spider.</title>
        <authorList>
            <person name="Hendrickx F."/>
            <person name="De Corte Z."/>
            <person name="Sonet G."/>
            <person name="Van Belleghem S.M."/>
            <person name="Kostlbacher S."/>
            <person name="Vangestel C."/>
        </authorList>
    </citation>
    <scope>NUCLEOTIDE SEQUENCE [LARGE SCALE GENOMIC DNA]</scope>
    <source>
        <strain evidence="1">W744_W776</strain>
    </source>
</reference>
<proteinExistence type="predicted"/>
<dbReference type="Proteomes" id="UP000827092">
    <property type="component" value="Unassembled WGS sequence"/>
</dbReference>
<keyword evidence="2" id="KW-1185">Reference proteome</keyword>
<organism evidence="1 2">
    <name type="scientific">Oedothorax gibbosus</name>
    <dbReference type="NCBI Taxonomy" id="931172"/>
    <lineage>
        <taxon>Eukaryota</taxon>
        <taxon>Metazoa</taxon>
        <taxon>Ecdysozoa</taxon>
        <taxon>Arthropoda</taxon>
        <taxon>Chelicerata</taxon>
        <taxon>Arachnida</taxon>
        <taxon>Araneae</taxon>
        <taxon>Araneomorphae</taxon>
        <taxon>Entelegynae</taxon>
        <taxon>Araneoidea</taxon>
        <taxon>Linyphiidae</taxon>
        <taxon>Erigoninae</taxon>
        <taxon>Oedothorax</taxon>
    </lineage>
</organism>
<sequence length="69" mass="7716">MSVFASDALDRAFVHPHASLLTKKCPLGTSSCLVRPSVMAWRTSHPSKFENSLRSVRAAPRPRIILLYH</sequence>
<gene>
    <name evidence="1" type="ORF">JTE90_026622</name>
</gene>
<dbReference type="AlphaFoldDB" id="A0AAV6TJW6"/>
<evidence type="ECO:0000313" key="1">
    <source>
        <dbReference type="EMBL" id="KAG8172060.1"/>
    </source>
</evidence>